<evidence type="ECO:0000313" key="4">
    <source>
        <dbReference type="RefSeq" id="XP_012885363.1"/>
    </source>
</evidence>
<dbReference type="GO" id="GO:0005886">
    <property type="term" value="C:plasma membrane"/>
    <property type="evidence" value="ECO:0007669"/>
    <property type="project" value="TreeGrafter"/>
</dbReference>
<dbReference type="InterPro" id="IPR045087">
    <property type="entry name" value="Cu-oxidase_fam"/>
</dbReference>
<dbReference type="SUPFAM" id="SSF49503">
    <property type="entry name" value="Cupredoxins"/>
    <property type="match status" value="2"/>
</dbReference>
<dbReference type="AlphaFoldDB" id="A0A1S3G955"/>
<dbReference type="KEGG" id="dord:105995984"/>
<dbReference type="GO" id="GO:0005507">
    <property type="term" value="F:copper ion binding"/>
    <property type="evidence" value="ECO:0007669"/>
    <property type="project" value="InterPro"/>
</dbReference>
<evidence type="ECO:0000259" key="2">
    <source>
        <dbReference type="Pfam" id="PF07732"/>
    </source>
</evidence>
<dbReference type="GO" id="GO:0006826">
    <property type="term" value="P:iron ion transport"/>
    <property type="evidence" value="ECO:0007669"/>
    <property type="project" value="TreeGrafter"/>
</dbReference>
<proteinExistence type="inferred from homology"/>
<feature type="domain" description="Plastocyanin-like" evidence="2">
    <location>
        <begin position="191"/>
        <end position="298"/>
    </location>
</feature>
<dbReference type="InParanoid" id="A0A1S3G955"/>
<evidence type="ECO:0000313" key="3">
    <source>
        <dbReference type="Proteomes" id="UP000081671"/>
    </source>
</evidence>
<reference evidence="4" key="1">
    <citation type="submission" date="2025-08" db="UniProtKB">
        <authorList>
            <consortium name="RefSeq"/>
        </authorList>
    </citation>
    <scope>IDENTIFICATION</scope>
    <source>
        <tissue evidence="4">Kidney</tissue>
    </source>
</reference>
<dbReference type="RefSeq" id="XP_012885363.1">
    <property type="nucleotide sequence ID" value="XM_013029909.1"/>
</dbReference>
<dbReference type="Proteomes" id="UP000081671">
    <property type="component" value="Unplaced"/>
</dbReference>
<dbReference type="OrthoDB" id="2121828at2759"/>
<dbReference type="GO" id="GO:0016491">
    <property type="term" value="F:oxidoreductase activity"/>
    <property type="evidence" value="ECO:0007669"/>
    <property type="project" value="TreeGrafter"/>
</dbReference>
<dbReference type="InterPro" id="IPR008972">
    <property type="entry name" value="Cupredoxin"/>
</dbReference>
<dbReference type="PANTHER" id="PTHR11709">
    <property type="entry name" value="MULTI-COPPER OXIDASE"/>
    <property type="match status" value="1"/>
</dbReference>
<keyword evidence="3" id="KW-1185">Reference proteome</keyword>
<accession>A0A1S3G955</accession>
<evidence type="ECO:0000256" key="1">
    <source>
        <dbReference type="ARBA" id="ARBA00010609"/>
    </source>
</evidence>
<comment type="similarity">
    <text evidence="1">Belongs to the multicopper oxidase family.</text>
</comment>
<dbReference type="PANTHER" id="PTHR11709:SF226">
    <property type="entry name" value="CERULOPLASMIN"/>
    <property type="match status" value="1"/>
</dbReference>
<organism evidence="3 4">
    <name type="scientific">Dipodomys ordii</name>
    <name type="common">Ord's kangaroo rat</name>
    <dbReference type="NCBI Taxonomy" id="10020"/>
    <lineage>
        <taxon>Eukaryota</taxon>
        <taxon>Metazoa</taxon>
        <taxon>Chordata</taxon>
        <taxon>Craniata</taxon>
        <taxon>Vertebrata</taxon>
        <taxon>Euteleostomi</taxon>
        <taxon>Mammalia</taxon>
        <taxon>Eutheria</taxon>
        <taxon>Euarchontoglires</taxon>
        <taxon>Glires</taxon>
        <taxon>Rodentia</taxon>
        <taxon>Castorimorpha</taxon>
        <taxon>Heteromyidae</taxon>
        <taxon>Dipodomyinae</taxon>
        <taxon>Dipodomys</taxon>
    </lineage>
</organism>
<protein>
    <submittedName>
        <fullName evidence="4">Ceruloplasmin-like isoform X1</fullName>
    </submittedName>
</protein>
<dbReference type="InterPro" id="IPR011707">
    <property type="entry name" value="Cu-oxidase-like_N"/>
</dbReference>
<dbReference type="Pfam" id="PF07732">
    <property type="entry name" value="Cu-oxidase_3"/>
    <property type="match status" value="1"/>
</dbReference>
<gene>
    <name evidence="4" type="primary">LOC105995984</name>
</gene>
<dbReference type="GeneID" id="105995984"/>
<sequence length="381" mass="43044">MQYIPPPFFLNNFLKIIFKKGKVAVKLEATATLGFHKQSRVLWSLLHNPHPGVINRRAGQAATSSRWGTKGAFKGVLCPPGISMENGRTQRLQCSKRGKMKLWMLGVFLFLSNSPAWTKDRHYYIGIVETTWNYASDSGERTLISVDKEQSDIYLQSGPDRIGSTYKKALYVQYTDGHFRTTVDKPSWLGFLGPIIKAEVGDTVYVHLKNFASRPYTFHSHGVTYYKEHEGAIYPDNTTGTLQADDKVHPGEQYTYVLHTNKEQSPGEGDGSCVTRIYHSHIDAPRDIASGLIGPLILCKAGSLHKEKEKNIDQEFVVMFSVVDENLSWYLEDNIKTYCSEPEKVDTDSEEFQESNRMYCKTAEDMLTPDFPGSINVSFLA</sequence>
<name>A0A1S3G955_DIPOR</name>
<dbReference type="Gene3D" id="2.60.40.420">
    <property type="entry name" value="Cupredoxins - blue copper proteins"/>
    <property type="match status" value="1"/>
</dbReference>